<keyword evidence="1" id="KW-0812">Transmembrane</keyword>
<dbReference type="EMBL" id="HBUE01070829">
    <property type="protein sequence ID" value="CAG6472534.1"/>
    <property type="molecule type" value="Transcribed_RNA"/>
</dbReference>
<sequence length="108" mass="12291">MKVCCCRVHVLLVKANDESIRTLIVVIVADTWLILAIRNHALGRNCYRNQAPRFVFFFLCGKFFWTCCTCCPYQNDSSAVQQRSCDQLLLSVDVQYQDHLAARSSPGS</sequence>
<evidence type="ECO:0000256" key="1">
    <source>
        <dbReference type="SAM" id="Phobius"/>
    </source>
</evidence>
<proteinExistence type="predicted"/>
<reference evidence="2" key="1">
    <citation type="submission" date="2021-05" db="EMBL/GenBank/DDBJ databases">
        <authorList>
            <person name="Alioto T."/>
            <person name="Alioto T."/>
            <person name="Gomez Garrido J."/>
        </authorList>
    </citation>
    <scope>NUCLEOTIDE SEQUENCE</scope>
</reference>
<dbReference type="EMBL" id="HBUE01204011">
    <property type="protein sequence ID" value="CAG6531129.1"/>
    <property type="molecule type" value="Transcribed_RNA"/>
</dbReference>
<name>A0A8D8BEG6_CULPI</name>
<accession>A0A8D8BEG6</accession>
<organism evidence="2">
    <name type="scientific">Culex pipiens</name>
    <name type="common">House mosquito</name>
    <dbReference type="NCBI Taxonomy" id="7175"/>
    <lineage>
        <taxon>Eukaryota</taxon>
        <taxon>Metazoa</taxon>
        <taxon>Ecdysozoa</taxon>
        <taxon>Arthropoda</taxon>
        <taxon>Hexapoda</taxon>
        <taxon>Insecta</taxon>
        <taxon>Pterygota</taxon>
        <taxon>Neoptera</taxon>
        <taxon>Endopterygota</taxon>
        <taxon>Diptera</taxon>
        <taxon>Nematocera</taxon>
        <taxon>Culicoidea</taxon>
        <taxon>Culicidae</taxon>
        <taxon>Culicinae</taxon>
        <taxon>Culicini</taxon>
        <taxon>Culex</taxon>
        <taxon>Culex</taxon>
    </lineage>
</organism>
<keyword evidence="1" id="KW-1133">Transmembrane helix</keyword>
<dbReference type="AlphaFoldDB" id="A0A8D8BEG6"/>
<feature type="transmembrane region" description="Helical" evidence="1">
    <location>
        <begin position="20"/>
        <end position="38"/>
    </location>
</feature>
<dbReference type="EMBL" id="HBUE01310239">
    <property type="protein sequence ID" value="CAG6582971.1"/>
    <property type="molecule type" value="Transcribed_RNA"/>
</dbReference>
<evidence type="ECO:0000313" key="2">
    <source>
        <dbReference type="EMBL" id="CAG6472534.1"/>
    </source>
</evidence>
<keyword evidence="1" id="KW-0472">Membrane</keyword>
<protein>
    <submittedName>
        <fullName evidence="2">(northern house mosquito) hypothetical protein</fullName>
    </submittedName>
</protein>